<dbReference type="Pfam" id="PF00512">
    <property type="entry name" value="HisKA"/>
    <property type="match status" value="1"/>
</dbReference>
<feature type="domain" description="Histidine kinase" evidence="17">
    <location>
        <begin position="320"/>
        <end position="537"/>
    </location>
</feature>
<dbReference type="FunFam" id="1.10.287.130:FF:000010">
    <property type="entry name" value="Two-component sensor histidine kinase"/>
    <property type="match status" value="1"/>
</dbReference>
<evidence type="ECO:0000256" key="15">
    <source>
        <dbReference type="SAM" id="MobiDB-lite"/>
    </source>
</evidence>
<evidence type="ECO:0000256" key="14">
    <source>
        <dbReference type="ARBA" id="ARBA00035305"/>
    </source>
</evidence>
<accession>A0A1T5KHQ0</accession>
<dbReference type="CDD" id="cd06225">
    <property type="entry name" value="HAMP"/>
    <property type="match status" value="1"/>
</dbReference>
<dbReference type="InterPro" id="IPR003594">
    <property type="entry name" value="HATPase_dom"/>
</dbReference>
<dbReference type="SUPFAM" id="SSF158472">
    <property type="entry name" value="HAMP domain-like"/>
    <property type="match status" value="1"/>
</dbReference>
<keyword evidence="12" id="KW-0902">Two-component regulatory system</keyword>
<evidence type="ECO:0000256" key="1">
    <source>
        <dbReference type="ARBA" id="ARBA00000085"/>
    </source>
</evidence>
<evidence type="ECO:0000256" key="4">
    <source>
        <dbReference type="ARBA" id="ARBA00022475"/>
    </source>
</evidence>
<evidence type="ECO:0000256" key="5">
    <source>
        <dbReference type="ARBA" id="ARBA00022553"/>
    </source>
</evidence>
<dbReference type="OrthoDB" id="9786919at2"/>
<evidence type="ECO:0000259" key="18">
    <source>
        <dbReference type="PROSITE" id="PS50885"/>
    </source>
</evidence>
<dbReference type="PANTHER" id="PTHR45436:SF5">
    <property type="entry name" value="SENSOR HISTIDINE KINASE TRCS"/>
    <property type="match status" value="1"/>
</dbReference>
<evidence type="ECO:0000256" key="9">
    <source>
        <dbReference type="ARBA" id="ARBA00022777"/>
    </source>
</evidence>
<dbReference type="Gene3D" id="1.10.287.130">
    <property type="match status" value="1"/>
</dbReference>
<dbReference type="InterPro" id="IPR050428">
    <property type="entry name" value="TCS_sensor_his_kinase"/>
</dbReference>
<dbReference type="InterPro" id="IPR047669">
    <property type="entry name" value="MtrAB_MtrB"/>
</dbReference>
<dbReference type="FunFam" id="3.30.565.10:FF:000013">
    <property type="entry name" value="Two-component sensor histidine kinase"/>
    <property type="match status" value="1"/>
</dbReference>
<dbReference type="Proteomes" id="UP000190857">
    <property type="component" value="Unassembled WGS sequence"/>
</dbReference>
<evidence type="ECO:0000256" key="12">
    <source>
        <dbReference type="ARBA" id="ARBA00023012"/>
    </source>
</evidence>
<dbReference type="GO" id="GO:0005886">
    <property type="term" value="C:plasma membrane"/>
    <property type="evidence" value="ECO:0007669"/>
    <property type="project" value="UniProtKB-SubCell"/>
</dbReference>
<dbReference type="SUPFAM" id="SSF47384">
    <property type="entry name" value="Homodimeric domain of signal transducing histidine kinase"/>
    <property type="match status" value="1"/>
</dbReference>
<dbReference type="Pfam" id="PF02518">
    <property type="entry name" value="HATPase_c"/>
    <property type="match status" value="1"/>
</dbReference>
<dbReference type="InterPro" id="IPR005467">
    <property type="entry name" value="His_kinase_dom"/>
</dbReference>
<dbReference type="AlphaFoldDB" id="A0A1T5KHQ0"/>
<comment type="catalytic activity">
    <reaction evidence="1">
        <text>ATP + protein L-histidine = ADP + protein N-phospho-L-histidine.</text>
        <dbReference type="EC" id="2.7.13.3"/>
    </reaction>
</comment>
<dbReference type="InterPro" id="IPR036097">
    <property type="entry name" value="HisK_dim/P_sf"/>
</dbReference>
<dbReference type="PROSITE" id="PS50109">
    <property type="entry name" value="HIS_KIN"/>
    <property type="match status" value="1"/>
</dbReference>
<name>A0A1T5KHQ0_9MICO</name>
<evidence type="ECO:0000259" key="17">
    <source>
        <dbReference type="PROSITE" id="PS50109"/>
    </source>
</evidence>
<dbReference type="InterPro" id="IPR036890">
    <property type="entry name" value="HATPase_C_sf"/>
</dbReference>
<dbReference type="Pfam" id="PF00672">
    <property type="entry name" value="HAMP"/>
    <property type="match status" value="1"/>
</dbReference>
<dbReference type="CDD" id="cd00082">
    <property type="entry name" value="HisKA"/>
    <property type="match status" value="1"/>
</dbReference>
<protein>
    <recommendedName>
        <fullName evidence="14">Sensor histidine kinase MtrB</fullName>
        <ecNumber evidence="3">2.7.13.3</ecNumber>
    </recommendedName>
</protein>
<dbReference type="Gene3D" id="3.30.565.10">
    <property type="entry name" value="Histidine kinase-like ATPase, C-terminal domain"/>
    <property type="match status" value="1"/>
</dbReference>
<keyword evidence="5" id="KW-0597">Phosphoprotein</keyword>
<dbReference type="SMART" id="SM00304">
    <property type="entry name" value="HAMP"/>
    <property type="match status" value="1"/>
</dbReference>
<organism evidence="19 20">
    <name type="scientific">Okibacterium fritillariae</name>
    <dbReference type="NCBI Taxonomy" id="123320"/>
    <lineage>
        <taxon>Bacteria</taxon>
        <taxon>Bacillati</taxon>
        <taxon>Actinomycetota</taxon>
        <taxon>Actinomycetes</taxon>
        <taxon>Micrococcales</taxon>
        <taxon>Microbacteriaceae</taxon>
        <taxon>Okibacterium</taxon>
    </lineage>
</organism>
<evidence type="ECO:0000313" key="20">
    <source>
        <dbReference type="Proteomes" id="UP000190857"/>
    </source>
</evidence>
<evidence type="ECO:0000256" key="13">
    <source>
        <dbReference type="ARBA" id="ARBA00023136"/>
    </source>
</evidence>
<dbReference type="RefSeq" id="WP_079728291.1">
    <property type="nucleotide sequence ID" value="NZ_FUZP01000002.1"/>
</dbReference>
<keyword evidence="20" id="KW-1185">Reference proteome</keyword>
<sequence length="587" mass="63798">MSQTGQARSSQARTSGARTGSALTGTQRAAAFFRSWRSWPTSLVATWRRSLQFRTVAITFVLAFLAVLITSMYMSFSIGNDLFQSRLNQVLAESNRAVASAQRILDSSNAEDKAAVQDLMISARTEIAQASSSQLIAGYRAPGQESTPLAPQDFEAARLGGDVISEDLRESVRSSATDQWWQSTTLTADDGSQSAGIIVGSEVTVPGAGRYEIYIGYDLADSEQTLLFVQRTLILGGLALMLLVGAVAWVVVRLVVTPIRVAADTSERLASGDLAVRIPERGEDELATLARSFNGMADSLQAQIKKLADLSMVQQRFVSDVSHELRTPLTTIRLAGDVLFDQRDDFPPATARTAELLHTQTQRFELLLSDLLEISRYDAGSVELEAEAVSLVHLAEDSVEEMRSLAESKGSDLRLVAPGGYSEVEVDPRRIRRIVRNLVGNAVEHGEGRPIVVTVDSNERAVALSVRDYGLGMSQADARRVFDRFWRADPSRKRTIGGTGLGLAISLEDAQSHGGALELWSEEGRGTCFRLTLPRRFGQAYSVSPLPLPPEDAEGTAPTFADAPATDAFDAAVDLPSEADYRRENRL</sequence>
<dbReference type="CDD" id="cd00075">
    <property type="entry name" value="HATPase"/>
    <property type="match status" value="1"/>
</dbReference>
<dbReference type="SUPFAM" id="SSF55874">
    <property type="entry name" value="ATPase domain of HSP90 chaperone/DNA topoisomerase II/histidine kinase"/>
    <property type="match status" value="1"/>
</dbReference>
<evidence type="ECO:0000256" key="6">
    <source>
        <dbReference type="ARBA" id="ARBA00022679"/>
    </source>
</evidence>
<dbReference type="SMART" id="SM00387">
    <property type="entry name" value="HATPase_c"/>
    <property type="match status" value="1"/>
</dbReference>
<dbReference type="PROSITE" id="PS50885">
    <property type="entry name" value="HAMP"/>
    <property type="match status" value="1"/>
</dbReference>
<evidence type="ECO:0000256" key="2">
    <source>
        <dbReference type="ARBA" id="ARBA00004651"/>
    </source>
</evidence>
<evidence type="ECO:0000256" key="7">
    <source>
        <dbReference type="ARBA" id="ARBA00022692"/>
    </source>
</evidence>
<dbReference type="EC" id="2.7.13.3" evidence="3"/>
<keyword evidence="9 19" id="KW-0418">Kinase</keyword>
<keyword evidence="11 16" id="KW-1133">Transmembrane helix</keyword>
<proteinExistence type="predicted"/>
<dbReference type="Gene3D" id="6.10.340.10">
    <property type="match status" value="1"/>
</dbReference>
<evidence type="ECO:0000256" key="3">
    <source>
        <dbReference type="ARBA" id="ARBA00012438"/>
    </source>
</evidence>
<feature type="region of interest" description="Disordered" evidence="15">
    <location>
        <begin position="1"/>
        <end position="22"/>
    </location>
</feature>
<reference evidence="19 20" key="1">
    <citation type="submission" date="2017-02" db="EMBL/GenBank/DDBJ databases">
        <authorList>
            <person name="Peterson S.W."/>
        </authorList>
    </citation>
    <scope>NUCLEOTIDE SEQUENCE [LARGE SCALE GENOMIC DNA]</scope>
    <source>
        <strain evidence="19 20">VKM Ac-2059</strain>
    </source>
</reference>
<dbReference type="EMBL" id="FUZP01000002">
    <property type="protein sequence ID" value="SKC63151.1"/>
    <property type="molecule type" value="Genomic_DNA"/>
</dbReference>
<comment type="subcellular location">
    <subcellularLocation>
        <location evidence="2">Cell membrane</location>
        <topology evidence="2">Multi-pass membrane protein</topology>
    </subcellularLocation>
</comment>
<keyword evidence="7 16" id="KW-0812">Transmembrane</keyword>
<dbReference type="InterPro" id="IPR003661">
    <property type="entry name" value="HisK_dim/P_dom"/>
</dbReference>
<feature type="domain" description="HAMP" evidence="18">
    <location>
        <begin position="253"/>
        <end position="305"/>
    </location>
</feature>
<evidence type="ECO:0000256" key="8">
    <source>
        <dbReference type="ARBA" id="ARBA00022741"/>
    </source>
</evidence>
<keyword evidence="4" id="KW-1003">Cell membrane</keyword>
<dbReference type="PANTHER" id="PTHR45436">
    <property type="entry name" value="SENSOR HISTIDINE KINASE YKOH"/>
    <property type="match status" value="1"/>
</dbReference>
<feature type="transmembrane region" description="Helical" evidence="16">
    <location>
        <begin position="56"/>
        <end position="76"/>
    </location>
</feature>
<dbReference type="PRINTS" id="PR00344">
    <property type="entry name" value="BCTRLSENSOR"/>
</dbReference>
<dbReference type="GO" id="GO:0005524">
    <property type="term" value="F:ATP binding"/>
    <property type="evidence" value="ECO:0007669"/>
    <property type="project" value="UniProtKB-KW"/>
</dbReference>
<evidence type="ECO:0000256" key="16">
    <source>
        <dbReference type="SAM" id="Phobius"/>
    </source>
</evidence>
<evidence type="ECO:0000256" key="10">
    <source>
        <dbReference type="ARBA" id="ARBA00022840"/>
    </source>
</evidence>
<keyword evidence="6" id="KW-0808">Transferase</keyword>
<dbReference type="InterPro" id="IPR004358">
    <property type="entry name" value="Sig_transdc_His_kin-like_C"/>
</dbReference>
<evidence type="ECO:0000256" key="11">
    <source>
        <dbReference type="ARBA" id="ARBA00022989"/>
    </source>
</evidence>
<keyword evidence="8" id="KW-0547">Nucleotide-binding</keyword>
<keyword evidence="10" id="KW-0067">ATP-binding</keyword>
<keyword evidence="13 16" id="KW-0472">Membrane</keyword>
<gene>
    <name evidence="19" type="ORF">SAMN06309945_2243</name>
</gene>
<dbReference type="SMART" id="SM00388">
    <property type="entry name" value="HisKA"/>
    <property type="match status" value="1"/>
</dbReference>
<dbReference type="NCBIfam" id="NF040691">
    <property type="entry name" value="MtrAB_MtrB"/>
    <property type="match status" value="1"/>
</dbReference>
<dbReference type="InterPro" id="IPR003660">
    <property type="entry name" value="HAMP_dom"/>
</dbReference>
<evidence type="ECO:0000313" key="19">
    <source>
        <dbReference type="EMBL" id="SKC63151.1"/>
    </source>
</evidence>
<dbReference type="STRING" id="123320.SAMN06309945_2243"/>
<dbReference type="GO" id="GO:0000155">
    <property type="term" value="F:phosphorelay sensor kinase activity"/>
    <property type="evidence" value="ECO:0007669"/>
    <property type="project" value="InterPro"/>
</dbReference>
<feature type="transmembrane region" description="Helical" evidence="16">
    <location>
        <begin position="233"/>
        <end position="256"/>
    </location>
</feature>